<dbReference type="InterPro" id="IPR004417">
    <property type="entry name" value="TrmFO"/>
</dbReference>
<evidence type="ECO:0000259" key="11">
    <source>
        <dbReference type="Pfam" id="PF01134"/>
    </source>
</evidence>
<dbReference type="Proteomes" id="UP000018550">
    <property type="component" value="Chromosome"/>
</dbReference>
<keyword evidence="5 10" id="KW-0808">Transferase</keyword>
<evidence type="ECO:0000256" key="4">
    <source>
        <dbReference type="ARBA" id="ARBA00022630"/>
    </source>
</evidence>
<dbReference type="Pfam" id="PF01134">
    <property type="entry name" value="GIDA"/>
    <property type="match status" value="1"/>
</dbReference>
<keyword evidence="4 10" id="KW-0285">Flavoprotein</keyword>
<proteinExistence type="inferred from homology"/>
<dbReference type="Gene3D" id="3.50.50.60">
    <property type="entry name" value="FAD/NAD(P)-binding domain"/>
    <property type="match status" value="2"/>
</dbReference>
<dbReference type="EC" id="2.1.1.74" evidence="10"/>
<keyword evidence="7 10" id="KW-0274">FAD</keyword>
<feature type="binding site" evidence="10">
    <location>
        <begin position="7"/>
        <end position="12"/>
    </location>
    <ligand>
        <name>FAD</name>
        <dbReference type="ChEBI" id="CHEBI:57692"/>
    </ligand>
</feature>
<dbReference type="PANTHER" id="PTHR11806">
    <property type="entry name" value="GLUCOSE INHIBITED DIVISION PROTEIN A"/>
    <property type="match status" value="1"/>
</dbReference>
<dbReference type="PATRIC" id="fig|1276258.3.peg.150"/>
<dbReference type="HAMAP" id="MF_01037">
    <property type="entry name" value="TrmFO"/>
    <property type="match status" value="1"/>
</dbReference>
<evidence type="ECO:0000256" key="2">
    <source>
        <dbReference type="ARBA" id="ARBA00022490"/>
    </source>
</evidence>
<keyword evidence="8 10" id="KW-0521">NADP</keyword>
<dbReference type="InterPro" id="IPR036188">
    <property type="entry name" value="FAD/NAD-bd_sf"/>
</dbReference>
<dbReference type="eggNOG" id="COG1206">
    <property type="taxonomic scope" value="Bacteria"/>
</dbReference>
<feature type="domain" description="MnmG N-terminal" evidence="11">
    <location>
        <begin position="3"/>
        <end position="361"/>
    </location>
</feature>
<gene>
    <name evidence="12" type="primary">gid1</name>
    <name evidence="10" type="synonym">trmFO</name>
    <name evidence="12" type="ORF">SAPIS_v1c01550</name>
</gene>
<keyword evidence="13" id="KW-1185">Reference proteome</keyword>
<evidence type="ECO:0000313" key="12">
    <source>
        <dbReference type="EMBL" id="AHB36001.1"/>
    </source>
</evidence>
<protein>
    <recommendedName>
        <fullName evidence="10">Methylenetetrahydrofolate--tRNA-(uracil-5-)-methyltransferase TrmFO</fullName>
        <ecNumber evidence="10">2.1.1.74</ecNumber>
    </recommendedName>
    <alternativeName>
        <fullName evidence="10">Folate-dependent tRNA (uracil-5-)-methyltransferase</fullName>
    </alternativeName>
    <alternativeName>
        <fullName evidence="10">Folate-dependent tRNA(M-5-U54)-methyltransferase</fullName>
    </alternativeName>
</protein>
<dbReference type="STRING" id="1276258.SAPIS_v1c01550"/>
<evidence type="ECO:0000256" key="5">
    <source>
        <dbReference type="ARBA" id="ARBA00022679"/>
    </source>
</evidence>
<sequence>MGVIIVGAGLAGCEAALQLANRGIKVKLYEKKKTKKNEIQKSDFFAELVCSNTFRSMSTQNAVGILKKELELFNSFILDCAYKTAIPSDDALAVDREAFSLLVEKLIRENENIDIIEEEFKEFDEKIITLVTCGPLITPEFQNKINELIGNQKLFYLDASSPIIEKNSIDFSKVYYKSRHGDDKSYICIPLDEKEFEAFHSKLVDADVVKLKDFEKEIYFTGCQPIEQLAKVSKKNLLNGPMSPNNLENNKGVKPYAVVQLRKDDAMDNLYNMVGFQTNITWSEQQRIFSSLPGLENASFKRFGVMHKNNYINSPKILNKKLQVMRRKNIFFAGQITGVEGYIESFSSAIVASLGIISTIKKTKFLEIPSETILGSLINYITNPKIKKLKPMKANLGIIKQDFGIFPTKEEKINFIYDRSIKVLKQYLKQVEVNLKV</sequence>
<comment type="cofactor">
    <cofactor evidence="1 10">
        <name>FAD</name>
        <dbReference type="ChEBI" id="CHEBI:57692"/>
    </cofactor>
</comment>
<dbReference type="EMBL" id="CP006682">
    <property type="protein sequence ID" value="AHB36001.1"/>
    <property type="molecule type" value="Genomic_DNA"/>
</dbReference>
<reference evidence="12 13" key="1">
    <citation type="journal article" date="2014" name="Genome Announc.">
        <title>Complete Genome Sequence of Spiroplasma apis B31T (ATCC 33834), a Bacterium Associated with May Disease of Honeybees (Apis mellifera).</title>
        <authorList>
            <person name="Ku C."/>
            <person name="Lo W.S."/>
            <person name="Chen L.L."/>
            <person name="Kuo C.H."/>
        </authorList>
    </citation>
    <scope>NUCLEOTIDE SEQUENCE [LARGE SCALE GENOMIC DNA]</scope>
    <source>
        <strain evidence="12">B31</strain>
    </source>
</reference>
<comment type="catalytic activity">
    <reaction evidence="10">
        <text>uridine(54) in tRNA + (6R)-5,10-methylene-5,6,7,8-tetrahydrofolate + NADPH + H(+) = 5-methyluridine(54) in tRNA + (6S)-5,6,7,8-tetrahydrofolate + NADP(+)</text>
        <dbReference type="Rhea" id="RHEA:62372"/>
        <dbReference type="Rhea" id="RHEA-COMP:10167"/>
        <dbReference type="Rhea" id="RHEA-COMP:10193"/>
        <dbReference type="ChEBI" id="CHEBI:15378"/>
        <dbReference type="ChEBI" id="CHEBI:15636"/>
        <dbReference type="ChEBI" id="CHEBI:57453"/>
        <dbReference type="ChEBI" id="CHEBI:57783"/>
        <dbReference type="ChEBI" id="CHEBI:58349"/>
        <dbReference type="ChEBI" id="CHEBI:65315"/>
        <dbReference type="ChEBI" id="CHEBI:74447"/>
        <dbReference type="EC" id="2.1.1.74"/>
    </reaction>
</comment>
<dbReference type="GO" id="GO:0030488">
    <property type="term" value="P:tRNA methylation"/>
    <property type="evidence" value="ECO:0007669"/>
    <property type="project" value="TreeGrafter"/>
</dbReference>
<comment type="subcellular location">
    <subcellularLocation>
        <location evidence="10">Cytoplasm</location>
    </subcellularLocation>
</comment>
<evidence type="ECO:0000256" key="10">
    <source>
        <dbReference type="HAMAP-Rule" id="MF_01037"/>
    </source>
</evidence>
<keyword evidence="6 10" id="KW-0819">tRNA processing</keyword>
<evidence type="ECO:0000256" key="8">
    <source>
        <dbReference type="ARBA" id="ARBA00022857"/>
    </source>
</evidence>
<evidence type="ECO:0000256" key="9">
    <source>
        <dbReference type="ARBA" id="ARBA00023027"/>
    </source>
</evidence>
<dbReference type="HOGENOM" id="CLU_033057_1_0_14"/>
<comment type="catalytic activity">
    <reaction evidence="10">
        <text>uridine(54) in tRNA + (6R)-5,10-methylene-5,6,7,8-tetrahydrofolate + NADH + H(+) = 5-methyluridine(54) in tRNA + (6S)-5,6,7,8-tetrahydrofolate + NAD(+)</text>
        <dbReference type="Rhea" id="RHEA:16873"/>
        <dbReference type="Rhea" id="RHEA-COMP:10167"/>
        <dbReference type="Rhea" id="RHEA-COMP:10193"/>
        <dbReference type="ChEBI" id="CHEBI:15378"/>
        <dbReference type="ChEBI" id="CHEBI:15636"/>
        <dbReference type="ChEBI" id="CHEBI:57453"/>
        <dbReference type="ChEBI" id="CHEBI:57540"/>
        <dbReference type="ChEBI" id="CHEBI:57945"/>
        <dbReference type="ChEBI" id="CHEBI:65315"/>
        <dbReference type="ChEBI" id="CHEBI:74447"/>
        <dbReference type="EC" id="2.1.1.74"/>
    </reaction>
</comment>
<evidence type="ECO:0000256" key="3">
    <source>
        <dbReference type="ARBA" id="ARBA00022603"/>
    </source>
</evidence>
<dbReference type="KEGG" id="sapi:SAPIS_v1c01550"/>
<evidence type="ECO:0000256" key="7">
    <source>
        <dbReference type="ARBA" id="ARBA00022827"/>
    </source>
</evidence>
<evidence type="ECO:0000256" key="6">
    <source>
        <dbReference type="ARBA" id="ARBA00022694"/>
    </source>
</evidence>
<dbReference type="GO" id="GO:0050660">
    <property type="term" value="F:flavin adenine dinucleotide binding"/>
    <property type="evidence" value="ECO:0007669"/>
    <property type="project" value="UniProtKB-UniRule"/>
</dbReference>
<dbReference type="GO" id="GO:0005829">
    <property type="term" value="C:cytosol"/>
    <property type="evidence" value="ECO:0007669"/>
    <property type="project" value="TreeGrafter"/>
</dbReference>
<dbReference type="RefSeq" id="WP_023788935.1">
    <property type="nucleotide sequence ID" value="NC_022998.1"/>
</dbReference>
<dbReference type="NCBIfam" id="NF003739">
    <property type="entry name" value="PRK05335.1"/>
    <property type="match status" value="1"/>
</dbReference>
<dbReference type="SUPFAM" id="SSF51905">
    <property type="entry name" value="FAD/NAD(P)-binding domain"/>
    <property type="match status" value="1"/>
</dbReference>
<dbReference type="GO" id="GO:0002098">
    <property type="term" value="P:tRNA wobble uridine modification"/>
    <property type="evidence" value="ECO:0007669"/>
    <property type="project" value="TreeGrafter"/>
</dbReference>
<dbReference type="InterPro" id="IPR002218">
    <property type="entry name" value="MnmG-rel"/>
</dbReference>
<organism evidence="12 13">
    <name type="scientific">Spiroplasma apis B31</name>
    <dbReference type="NCBI Taxonomy" id="1276258"/>
    <lineage>
        <taxon>Bacteria</taxon>
        <taxon>Bacillati</taxon>
        <taxon>Mycoplasmatota</taxon>
        <taxon>Mollicutes</taxon>
        <taxon>Entomoplasmatales</taxon>
        <taxon>Spiroplasmataceae</taxon>
        <taxon>Spiroplasma</taxon>
    </lineage>
</organism>
<keyword evidence="2 10" id="KW-0963">Cytoplasm</keyword>
<dbReference type="InterPro" id="IPR040131">
    <property type="entry name" value="MnmG_N"/>
</dbReference>
<name>V5RIU7_SPIAP</name>
<comment type="function">
    <text evidence="10">Catalyzes the folate-dependent formation of 5-methyl-uridine at position 54 (M-5-U54) in all tRNAs.</text>
</comment>
<dbReference type="GO" id="GO:0047151">
    <property type="term" value="F:tRNA (uracil(54)-C5)-methyltransferase activity, 5,10-methylenetetrahydrofolate-dependent"/>
    <property type="evidence" value="ECO:0007669"/>
    <property type="project" value="UniProtKB-UniRule"/>
</dbReference>
<dbReference type="PANTHER" id="PTHR11806:SF2">
    <property type="entry name" value="METHYLENETETRAHYDROFOLATE--TRNA-(URACIL-5-)-METHYLTRANSFERASE TRMFO"/>
    <property type="match status" value="1"/>
</dbReference>
<dbReference type="NCBIfam" id="TIGR00137">
    <property type="entry name" value="gid_trmFO"/>
    <property type="match status" value="1"/>
</dbReference>
<keyword evidence="9 10" id="KW-0520">NAD</keyword>
<evidence type="ECO:0000256" key="1">
    <source>
        <dbReference type="ARBA" id="ARBA00001974"/>
    </source>
</evidence>
<comment type="similarity">
    <text evidence="10">Belongs to the MnmG family. TrmFO subfamily.</text>
</comment>
<accession>V5RIU7</accession>
<dbReference type="AlphaFoldDB" id="V5RIU7"/>
<evidence type="ECO:0000313" key="13">
    <source>
        <dbReference type="Proteomes" id="UP000018550"/>
    </source>
</evidence>
<keyword evidence="3 10" id="KW-0489">Methyltransferase</keyword>
<dbReference type="OrthoDB" id="9803114at2"/>